<dbReference type="InterPro" id="IPR050378">
    <property type="entry name" value="Metallo-dep_Hydrolases_sf"/>
</dbReference>
<accession>A0A5P9NP35</accession>
<dbReference type="RefSeq" id="WP_153240401.1">
    <property type="nucleotide sequence ID" value="NZ_CP036422.1"/>
</dbReference>
<dbReference type="GO" id="GO:0016812">
    <property type="term" value="F:hydrolase activity, acting on carbon-nitrogen (but not peptide) bonds, in cyclic amides"/>
    <property type="evidence" value="ECO:0007669"/>
    <property type="project" value="TreeGrafter"/>
</dbReference>
<dbReference type="GO" id="GO:0005829">
    <property type="term" value="C:cytosol"/>
    <property type="evidence" value="ECO:0007669"/>
    <property type="project" value="TreeGrafter"/>
</dbReference>
<feature type="domain" description="Amidohydrolase 3" evidence="1">
    <location>
        <begin position="513"/>
        <end position="602"/>
    </location>
</feature>
<proteinExistence type="predicted"/>
<dbReference type="PANTHER" id="PTHR11647">
    <property type="entry name" value="HYDRANTOINASE/DIHYDROPYRIMIDINASE FAMILY MEMBER"/>
    <property type="match status" value="1"/>
</dbReference>
<protein>
    <submittedName>
        <fullName evidence="2">Aminoacylase</fullName>
    </submittedName>
</protein>
<dbReference type="Proteomes" id="UP000326287">
    <property type="component" value="Chromosome"/>
</dbReference>
<evidence type="ECO:0000259" key="1">
    <source>
        <dbReference type="Pfam" id="PF07969"/>
    </source>
</evidence>
<dbReference type="SUPFAM" id="SSF51338">
    <property type="entry name" value="Composite domain of metallo-dependent hydrolases"/>
    <property type="match status" value="1"/>
</dbReference>
<dbReference type="InterPro" id="IPR032466">
    <property type="entry name" value="Metal_Hydrolase"/>
</dbReference>
<dbReference type="SUPFAM" id="SSF51556">
    <property type="entry name" value="Metallo-dependent hydrolases"/>
    <property type="match status" value="1"/>
</dbReference>
<name>A0A5P9NP35_9GAMM</name>
<reference evidence="2 3" key="1">
    <citation type="submission" date="2019-02" db="EMBL/GenBank/DDBJ databases">
        <authorList>
            <person name="Li S.-H."/>
        </authorList>
    </citation>
    <scope>NUCLEOTIDE SEQUENCE [LARGE SCALE GENOMIC DNA]</scope>
    <source>
        <strain evidence="2 3">IMCC14385</strain>
    </source>
</reference>
<evidence type="ECO:0000313" key="2">
    <source>
        <dbReference type="EMBL" id="QFU77256.1"/>
    </source>
</evidence>
<dbReference type="OrthoDB" id="9766983at2"/>
<evidence type="ECO:0000313" key="3">
    <source>
        <dbReference type="Proteomes" id="UP000326287"/>
    </source>
</evidence>
<gene>
    <name evidence="2" type="ORF">EY643_17205</name>
</gene>
<dbReference type="InterPro" id="IPR011059">
    <property type="entry name" value="Metal-dep_hydrolase_composite"/>
</dbReference>
<dbReference type="KEGG" id="halc:EY643_17205"/>
<dbReference type="InterPro" id="IPR013108">
    <property type="entry name" value="Amidohydro_3"/>
</dbReference>
<dbReference type="AlphaFoldDB" id="A0A5P9NP35"/>
<dbReference type="PANTHER" id="PTHR11647:SF1">
    <property type="entry name" value="COLLAPSIN RESPONSE MEDIATOR PROTEIN"/>
    <property type="match status" value="1"/>
</dbReference>
<dbReference type="EMBL" id="CP036422">
    <property type="protein sequence ID" value="QFU77256.1"/>
    <property type="molecule type" value="Genomic_DNA"/>
</dbReference>
<sequence>MSRKTWDTLIQNATVFDGSGDKPREMDIAIKDGKVAAMGMFLPRSMAADVVDAQGKWVTPGLLDIHTHLDLEVDLEPGLPEVVRHGTTTVLVGNCSLGTAFGSQRVGEQDPIVDCFTRVENIPKSVLRKAAEAVTWDNTGDYMDHFDGMPLGPNIGVFLPHSMLRVEVMGLQDSISREPTEAELVRMESLLDTAMDQGYLGMSTDGLPFHYLANSPHTDKRIPTQFASFGELKRLLRVVRKRNRVWQTTPIIENRLKAFLYFALTSGRLFGKTLKTSALSVMEFVLAPNAHKGFLGFAALMNSKLFKGNMHFQALGTNFRVWSDGIVSPLFEEMDSTAELIAREYDDVEGRMALLNDPAWVERFRDDWMHGRNGKGLAALKTKLGMPDNLVPRELYMMIFDGAPVADWEGESMQDVYSRLQRYQRGQADQARSDAERDAFDKFPRGMAVDADFMLHLLREYDKGFRFWVDIGNKGKQATLDLLLHKNAMPGFNDSGAHITNMAFFDSNLSSLKLASQQSLETVATMVRRLTSEPAEFFGLQGVGRLELGAQADLTIIDPEALAQWDDNNSRILAYRDLFEHNQMLSRSDGVVTHTYINGEQVWSEGEFTEALGTKPLGRALRAA</sequence>
<dbReference type="Gene3D" id="2.30.40.10">
    <property type="entry name" value="Urease, subunit C, domain 1"/>
    <property type="match status" value="1"/>
</dbReference>
<keyword evidence="3" id="KW-1185">Reference proteome</keyword>
<organism evidence="2 3">
    <name type="scientific">Halioglobus maricola</name>
    <dbReference type="NCBI Taxonomy" id="2601894"/>
    <lineage>
        <taxon>Bacteria</taxon>
        <taxon>Pseudomonadati</taxon>
        <taxon>Pseudomonadota</taxon>
        <taxon>Gammaproteobacteria</taxon>
        <taxon>Cellvibrionales</taxon>
        <taxon>Halieaceae</taxon>
        <taxon>Halioglobus</taxon>
    </lineage>
</organism>
<dbReference type="Gene3D" id="3.20.20.140">
    <property type="entry name" value="Metal-dependent hydrolases"/>
    <property type="match status" value="2"/>
</dbReference>
<dbReference type="Pfam" id="PF07969">
    <property type="entry name" value="Amidohydro_3"/>
    <property type="match status" value="1"/>
</dbReference>